<dbReference type="GO" id="GO:1990456">
    <property type="term" value="P:mitochondrion-endoplasmic reticulum membrane tethering"/>
    <property type="evidence" value="ECO:0007669"/>
    <property type="project" value="InterPro"/>
</dbReference>
<keyword evidence="3" id="KW-0479">Metal-binding</keyword>
<keyword evidence="5" id="KW-0445">Lipid transport</keyword>
<accession>A0A1I8PFI6</accession>
<dbReference type="CDD" id="cd21674">
    <property type="entry name" value="SMP_PDZD8"/>
    <property type="match status" value="1"/>
</dbReference>
<evidence type="ECO:0008006" key="15">
    <source>
        <dbReference type="Google" id="ProtNLM"/>
    </source>
</evidence>
<dbReference type="InterPro" id="IPR058801">
    <property type="entry name" value="PDZD8_N"/>
</dbReference>
<proteinExistence type="predicted"/>
<dbReference type="InterPro" id="IPR001478">
    <property type="entry name" value="PDZ"/>
</dbReference>
<dbReference type="InterPro" id="IPR046349">
    <property type="entry name" value="C1-like_sf"/>
</dbReference>
<dbReference type="AlphaFoldDB" id="A0A1I8PFI6"/>
<dbReference type="STRING" id="35570.A0A1I8PFI6"/>
<dbReference type="PANTHER" id="PTHR21519:SF1">
    <property type="entry name" value="PDZ DOMAIN-CONTAINING PROTEIN 8"/>
    <property type="match status" value="1"/>
</dbReference>
<evidence type="ECO:0000256" key="1">
    <source>
        <dbReference type="ARBA" id="ARBA00004370"/>
    </source>
</evidence>
<feature type="region of interest" description="Disordered" evidence="8">
    <location>
        <begin position="483"/>
        <end position="505"/>
    </location>
</feature>
<dbReference type="GO" id="GO:0005739">
    <property type="term" value="C:mitochondrion"/>
    <property type="evidence" value="ECO:0007669"/>
    <property type="project" value="GOC"/>
</dbReference>
<name>A0A1I8PFI6_STOCA</name>
<dbReference type="InterPro" id="IPR039275">
    <property type="entry name" value="PDZD8"/>
</dbReference>
<keyword evidence="9" id="KW-1133">Transmembrane helix</keyword>
<evidence type="ECO:0000256" key="7">
    <source>
        <dbReference type="ARBA" id="ARBA00023136"/>
    </source>
</evidence>
<evidence type="ECO:0000256" key="4">
    <source>
        <dbReference type="ARBA" id="ARBA00022833"/>
    </source>
</evidence>
<keyword evidence="2" id="KW-0813">Transport</keyword>
<dbReference type="InterPro" id="IPR036034">
    <property type="entry name" value="PDZ_sf"/>
</dbReference>
<dbReference type="GO" id="GO:0051560">
    <property type="term" value="P:mitochondrial calcium ion homeostasis"/>
    <property type="evidence" value="ECO:0007669"/>
    <property type="project" value="InterPro"/>
</dbReference>
<dbReference type="CDD" id="cd20825">
    <property type="entry name" value="C1_PDZD8"/>
    <property type="match status" value="1"/>
</dbReference>
<dbReference type="KEGG" id="scac:106095972"/>
<keyword evidence="9" id="KW-0812">Transmembrane</keyword>
<dbReference type="OrthoDB" id="10004596at2759"/>
<dbReference type="SUPFAM" id="SSF50156">
    <property type="entry name" value="PDZ domain-like"/>
    <property type="match status" value="1"/>
</dbReference>
<dbReference type="PANTHER" id="PTHR21519">
    <property type="entry name" value="PDZ DOMAIN-CONTAINING PROTEIN 8"/>
    <property type="match status" value="1"/>
</dbReference>
<dbReference type="GO" id="GO:0008289">
    <property type="term" value="F:lipid binding"/>
    <property type="evidence" value="ECO:0007669"/>
    <property type="project" value="UniProtKB-KW"/>
</dbReference>
<organism evidence="13 14">
    <name type="scientific">Stomoxys calcitrans</name>
    <name type="common">Stable fly</name>
    <name type="synonym">Conops calcitrans</name>
    <dbReference type="NCBI Taxonomy" id="35570"/>
    <lineage>
        <taxon>Eukaryota</taxon>
        <taxon>Metazoa</taxon>
        <taxon>Ecdysozoa</taxon>
        <taxon>Arthropoda</taxon>
        <taxon>Hexapoda</taxon>
        <taxon>Insecta</taxon>
        <taxon>Pterygota</taxon>
        <taxon>Neoptera</taxon>
        <taxon>Endopterygota</taxon>
        <taxon>Diptera</taxon>
        <taxon>Brachycera</taxon>
        <taxon>Muscomorpha</taxon>
        <taxon>Muscoidea</taxon>
        <taxon>Muscidae</taxon>
        <taxon>Stomoxys</taxon>
    </lineage>
</organism>
<comment type="subcellular location">
    <subcellularLocation>
        <location evidence="1">Membrane</location>
    </subcellularLocation>
</comment>
<dbReference type="GO" id="GO:0016020">
    <property type="term" value="C:membrane"/>
    <property type="evidence" value="ECO:0007669"/>
    <property type="project" value="UniProtKB-SubCell"/>
</dbReference>
<dbReference type="SUPFAM" id="SSF57889">
    <property type="entry name" value="Cysteine-rich domain"/>
    <property type="match status" value="1"/>
</dbReference>
<dbReference type="PROSITE" id="PS50081">
    <property type="entry name" value="ZF_DAG_PE_2"/>
    <property type="match status" value="1"/>
</dbReference>
<evidence type="ECO:0000256" key="5">
    <source>
        <dbReference type="ARBA" id="ARBA00023055"/>
    </source>
</evidence>
<dbReference type="GO" id="GO:0044233">
    <property type="term" value="C:mitochondria-associated endoplasmic reticulum membrane contact site"/>
    <property type="evidence" value="ECO:0007669"/>
    <property type="project" value="InterPro"/>
</dbReference>
<dbReference type="InterPro" id="IPR031468">
    <property type="entry name" value="SMP_LBD"/>
</dbReference>
<evidence type="ECO:0000256" key="9">
    <source>
        <dbReference type="SAM" id="Phobius"/>
    </source>
</evidence>
<evidence type="ECO:0000256" key="8">
    <source>
        <dbReference type="SAM" id="MobiDB-lite"/>
    </source>
</evidence>
<evidence type="ECO:0000256" key="6">
    <source>
        <dbReference type="ARBA" id="ARBA00023121"/>
    </source>
</evidence>
<dbReference type="SMART" id="SM00109">
    <property type="entry name" value="C1"/>
    <property type="match status" value="1"/>
</dbReference>
<keyword evidence="4" id="KW-0862">Zinc</keyword>
<keyword evidence="14" id="KW-1185">Reference proteome</keyword>
<evidence type="ECO:0000259" key="10">
    <source>
        <dbReference type="PROSITE" id="PS50081"/>
    </source>
</evidence>
<dbReference type="EnsemblMetazoa" id="SCAU007651-RA">
    <property type="protein sequence ID" value="SCAU007651-PA"/>
    <property type="gene ID" value="SCAU007651"/>
</dbReference>
<dbReference type="Proteomes" id="UP000095300">
    <property type="component" value="Unassembled WGS sequence"/>
</dbReference>
<protein>
    <recommendedName>
        <fullName evidence="15">PDZ domain-containing protein 8</fullName>
    </recommendedName>
</protein>
<dbReference type="GO" id="GO:0006869">
    <property type="term" value="P:lipid transport"/>
    <property type="evidence" value="ECO:0007669"/>
    <property type="project" value="UniProtKB-KW"/>
</dbReference>
<evidence type="ECO:0000313" key="13">
    <source>
        <dbReference type="EnsemblMetazoa" id="SCAU007651-PA"/>
    </source>
</evidence>
<feature type="compositionally biased region" description="Polar residues" evidence="8">
    <location>
        <begin position="926"/>
        <end position="938"/>
    </location>
</feature>
<feature type="transmembrane region" description="Helical" evidence="9">
    <location>
        <begin position="7"/>
        <end position="31"/>
    </location>
</feature>
<feature type="domain" description="PDZ" evidence="11">
    <location>
        <begin position="354"/>
        <end position="419"/>
    </location>
</feature>
<feature type="region of interest" description="Disordered" evidence="8">
    <location>
        <begin position="916"/>
        <end position="938"/>
    </location>
</feature>
<dbReference type="GO" id="GO:0046872">
    <property type="term" value="F:metal ion binding"/>
    <property type="evidence" value="ECO:0007669"/>
    <property type="project" value="UniProtKB-KW"/>
</dbReference>
<dbReference type="SMART" id="SM00228">
    <property type="entry name" value="PDZ"/>
    <property type="match status" value="1"/>
</dbReference>
<dbReference type="InterPro" id="IPR002219">
    <property type="entry name" value="PKC_DAG/PE"/>
</dbReference>
<keyword evidence="7 9" id="KW-0472">Membrane</keyword>
<dbReference type="InterPro" id="IPR041489">
    <property type="entry name" value="PDZ_6"/>
</dbReference>
<dbReference type="PROSITE" id="PS50106">
    <property type="entry name" value="PDZ"/>
    <property type="match status" value="1"/>
</dbReference>
<dbReference type="Pfam" id="PF17820">
    <property type="entry name" value="PDZ_6"/>
    <property type="match status" value="1"/>
</dbReference>
<keyword evidence="6" id="KW-0446">Lipid-binding</keyword>
<gene>
    <name evidence="13" type="primary">106095972</name>
</gene>
<sequence>MDINLSMLILLSFTFFIIGAVFMLLFQYYVYLKFSLLPEETAEQKDINAKYTLPKALHQTARSINQSPTGGLSQAAATLNAATSGSASGSSAKDADASSLMSLNFVMQFLFHELKNSNRVRKWFYRKLSLELDELIAKTTTGKLFDKLTIKQLELGDQFPEIKTLRVHNIELDESGERIENLDLLMEIHYMGNFRTSIDADMVLGKKGSLTLKVKQLSGLARLQFTRNPYTHWSLSFLGDPELDLAIESRYQGRQMQSNITSLISNQIRKAVRRKHTLPNYKLRYKPFFHKTPEEDVGEGDIQPNGVLEVKVSEISRLMCPTHLTDIYCTITMASLAFVEAWQQDDRHVKVSLDVEIHKAKNQQIGIIFKQSAADCVEIEAVLPNTPACKSNLKVGDILLAIEGKRVSTIQQVAKVIKSLQANVFCLRIDRVIPGIIRNDAILEDLDIYEDLGDARSGYSTVPVAKTPEPVAPSPNPIRSLAVAEKSTSSESSLSNTPTNSPKKTKLIAKALKKTISRDHGDGSSKDDEGKAKLSKLAAKQQLNLPKVPSRTNCESLLANLLPTTSNSAASGVNDVEHYYQHSTVDCKLSHLIHMEDVCNFKLDPHCKFLNISVYGKSLGENQLLGFTNIPIYQILAECCETSLSQSFKAYELNPPMPEDLKNHHLSAQSGFNPNLCFGDILFAFTWDGNPNLSATETPSKHQAKLKSKSITSVDKTDDSGYSDNISIKSTDTIPSQPRAHNFVRTHFQRATQCDFCGKKIWLKDAMQCRECFMCCHKKCINKCQNATVCGPVDCSSALQQQTPLVQTPEFMVTEPDIDVAVEPECDGSPNAADGCGAVGISKANAANNNGTTAATTPGNLEVHRSSLTGLLAQGIKRVNSANNLAIPGIVSTIAGVTTSNTVATGGGGMVTPSAIAKSLPPSPQHTPSRKSSLVPSAPNTFDLVTHRLESLPVDVPSFTPEQVVFITEHIIQLSRDEDVMSLAKNASRQLYSNVSGSERVEKINLLLTKLRLALDSETAIHSNLAASIKNGNNENINTTTTPSGDGINTQHQHNNKSNILGKSEERIQALSVIMLYLCTGLQHAQGVAMQ</sequence>
<dbReference type="PROSITE" id="PS51847">
    <property type="entry name" value="SMP"/>
    <property type="match status" value="1"/>
</dbReference>
<evidence type="ECO:0000256" key="2">
    <source>
        <dbReference type="ARBA" id="ARBA00022448"/>
    </source>
</evidence>
<feature type="compositionally biased region" description="Low complexity" evidence="8">
    <location>
        <begin position="485"/>
        <end position="502"/>
    </location>
</feature>
<evidence type="ECO:0000313" key="14">
    <source>
        <dbReference type="Proteomes" id="UP000095300"/>
    </source>
</evidence>
<feature type="domain" description="SMP-LTD" evidence="12">
    <location>
        <begin position="96"/>
        <end position="287"/>
    </location>
</feature>
<dbReference type="Gene3D" id="2.30.42.10">
    <property type="match status" value="1"/>
</dbReference>
<dbReference type="Gene3D" id="3.30.60.20">
    <property type="match status" value="1"/>
</dbReference>
<evidence type="ECO:0000256" key="3">
    <source>
        <dbReference type="ARBA" id="ARBA00022723"/>
    </source>
</evidence>
<dbReference type="Pfam" id="PF26547">
    <property type="entry name" value="PDZD8_N"/>
    <property type="match status" value="1"/>
</dbReference>
<evidence type="ECO:0000259" key="12">
    <source>
        <dbReference type="PROSITE" id="PS51847"/>
    </source>
</evidence>
<evidence type="ECO:0000259" key="11">
    <source>
        <dbReference type="PROSITE" id="PS50106"/>
    </source>
</evidence>
<reference evidence="13" key="1">
    <citation type="submission" date="2020-05" db="UniProtKB">
        <authorList>
            <consortium name="EnsemblMetazoa"/>
        </authorList>
    </citation>
    <scope>IDENTIFICATION</scope>
    <source>
        <strain evidence="13">USDA</strain>
    </source>
</reference>
<dbReference type="PROSITE" id="PS00479">
    <property type="entry name" value="ZF_DAG_PE_1"/>
    <property type="match status" value="1"/>
</dbReference>
<dbReference type="VEuPathDB" id="VectorBase:SCAU007651"/>
<feature type="domain" description="Phorbol-ester/DAG-type" evidence="10">
    <location>
        <begin position="740"/>
        <end position="790"/>
    </location>
</feature>